<proteinExistence type="predicted"/>
<dbReference type="EMBL" id="JAUCMV010000001">
    <property type="protein sequence ID" value="KAK0423545.1"/>
    <property type="molecule type" value="Genomic_DNA"/>
</dbReference>
<organism evidence="2 3">
    <name type="scientific">Steinernema hermaphroditum</name>
    <dbReference type="NCBI Taxonomy" id="289476"/>
    <lineage>
        <taxon>Eukaryota</taxon>
        <taxon>Metazoa</taxon>
        <taxon>Ecdysozoa</taxon>
        <taxon>Nematoda</taxon>
        <taxon>Chromadorea</taxon>
        <taxon>Rhabditida</taxon>
        <taxon>Tylenchina</taxon>
        <taxon>Panagrolaimomorpha</taxon>
        <taxon>Strongyloidoidea</taxon>
        <taxon>Steinernematidae</taxon>
        <taxon>Steinernema</taxon>
    </lineage>
</organism>
<evidence type="ECO:0000256" key="1">
    <source>
        <dbReference type="SAM" id="MobiDB-lite"/>
    </source>
</evidence>
<protein>
    <submittedName>
        <fullName evidence="2">Uncharacterized protein</fullName>
    </submittedName>
</protein>
<accession>A0AA39M7N1</accession>
<evidence type="ECO:0000313" key="3">
    <source>
        <dbReference type="Proteomes" id="UP001175271"/>
    </source>
</evidence>
<gene>
    <name evidence="2" type="ORF">QR680_008200</name>
</gene>
<dbReference type="AlphaFoldDB" id="A0AA39M7N1"/>
<sequence>MSGIKDCTYRPTILRNGNVSTQLLTDDKHALMFGHITGNPLNDISKGNTPFSGVASVGDRDFGRNGSGTISGRSRRENLAPDCDGDDGDDGDDCGCCTAMKLTVPYNFRRHSCSFPEHTCSMAWRTSLSLSAPQVTRELTMEPATAAPPKAIAKVAPAAVMGAEIAETDSAGTARRTRES</sequence>
<feature type="region of interest" description="Disordered" evidence="1">
    <location>
        <begin position="56"/>
        <end position="88"/>
    </location>
</feature>
<reference evidence="2" key="1">
    <citation type="submission" date="2023-06" db="EMBL/GenBank/DDBJ databases">
        <title>Genomic analysis of the entomopathogenic nematode Steinernema hermaphroditum.</title>
        <authorList>
            <person name="Schwarz E.M."/>
            <person name="Heppert J.K."/>
            <person name="Baniya A."/>
            <person name="Schwartz H.T."/>
            <person name="Tan C.-H."/>
            <person name="Antoshechkin I."/>
            <person name="Sternberg P.W."/>
            <person name="Goodrich-Blair H."/>
            <person name="Dillman A.R."/>
        </authorList>
    </citation>
    <scope>NUCLEOTIDE SEQUENCE</scope>
    <source>
        <strain evidence="2">PS9179</strain>
        <tissue evidence="2">Whole animal</tissue>
    </source>
</reference>
<keyword evidence="3" id="KW-1185">Reference proteome</keyword>
<evidence type="ECO:0000313" key="2">
    <source>
        <dbReference type="EMBL" id="KAK0423545.1"/>
    </source>
</evidence>
<dbReference type="Proteomes" id="UP001175271">
    <property type="component" value="Unassembled WGS sequence"/>
</dbReference>
<name>A0AA39M7N1_9BILA</name>
<comment type="caution">
    <text evidence="2">The sequence shown here is derived from an EMBL/GenBank/DDBJ whole genome shotgun (WGS) entry which is preliminary data.</text>
</comment>